<dbReference type="OrthoDB" id="2019572at2759"/>
<dbReference type="PANTHER" id="PTHR45719">
    <property type="entry name" value="GLYCOSYLTRANSFERASE"/>
    <property type="match status" value="1"/>
</dbReference>
<dbReference type="PANTHER" id="PTHR45719:SF14">
    <property type="entry name" value="BETA-GLUCURONOSYLTRANSFERASE GLCAT14A"/>
    <property type="match status" value="1"/>
</dbReference>
<comment type="caution">
    <text evidence="1">The sequence shown here is derived from an EMBL/GenBank/DDBJ whole genome shotgun (WGS) entry which is preliminary data.</text>
</comment>
<evidence type="ECO:0000313" key="1">
    <source>
        <dbReference type="EMBL" id="KAE9605340.1"/>
    </source>
</evidence>
<dbReference type="Proteomes" id="UP000447434">
    <property type="component" value="Chromosome 10"/>
</dbReference>
<gene>
    <name evidence="1" type="ORF">Lalb_Chr10g0096271</name>
</gene>
<keyword evidence="1" id="KW-0808">Transferase</keyword>
<reference evidence="2" key="1">
    <citation type="journal article" date="2020" name="Nat. Commun.">
        <title>Genome sequence of the cluster root forming white lupin.</title>
        <authorList>
            <person name="Hufnagel B."/>
            <person name="Marques A."/>
            <person name="Soriano A."/>
            <person name="Marques L."/>
            <person name="Divol F."/>
            <person name="Doumas P."/>
            <person name="Sallet E."/>
            <person name="Mancinotti D."/>
            <person name="Carrere S."/>
            <person name="Marande W."/>
            <person name="Arribat S."/>
            <person name="Keller J."/>
            <person name="Huneau C."/>
            <person name="Blein T."/>
            <person name="Aime D."/>
            <person name="Laguerre M."/>
            <person name="Taylor J."/>
            <person name="Schubert V."/>
            <person name="Nelson M."/>
            <person name="Geu-Flores F."/>
            <person name="Crespi M."/>
            <person name="Gallardo-Guerrero K."/>
            <person name="Delaux P.-M."/>
            <person name="Salse J."/>
            <person name="Berges H."/>
            <person name="Guyot R."/>
            <person name="Gouzy J."/>
            <person name="Peret B."/>
        </authorList>
    </citation>
    <scope>NUCLEOTIDE SEQUENCE [LARGE SCALE GENOMIC DNA]</scope>
    <source>
        <strain evidence="2">cv. Amiga</strain>
    </source>
</reference>
<name>A0A6A4PV31_LUPAL</name>
<keyword evidence="2" id="KW-1185">Reference proteome</keyword>
<sequence>MIWDNPPQMEPHALKVSVYGQMVESGAAFARQFDADDSVLDMIDKKILHRGRNRVVPGAWCSGRRSWWMDPCSQWGDVNVLKPGPQAKKLEESVSALLDDWNSQTNQCQTSSE</sequence>
<evidence type="ECO:0000313" key="2">
    <source>
        <dbReference type="Proteomes" id="UP000447434"/>
    </source>
</evidence>
<accession>A0A6A4PV31</accession>
<dbReference type="AlphaFoldDB" id="A0A6A4PV31"/>
<dbReference type="GO" id="GO:0015020">
    <property type="term" value="F:glucuronosyltransferase activity"/>
    <property type="evidence" value="ECO:0007669"/>
    <property type="project" value="InterPro"/>
</dbReference>
<organism evidence="1 2">
    <name type="scientific">Lupinus albus</name>
    <name type="common">White lupine</name>
    <name type="synonym">Lupinus termis</name>
    <dbReference type="NCBI Taxonomy" id="3870"/>
    <lineage>
        <taxon>Eukaryota</taxon>
        <taxon>Viridiplantae</taxon>
        <taxon>Streptophyta</taxon>
        <taxon>Embryophyta</taxon>
        <taxon>Tracheophyta</taxon>
        <taxon>Spermatophyta</taxon>
        <taxon>Magnoliopsida</taxon>
        <taxon>eudicotyledons</taxon>
        <taxon>Gunneridae</taxon>
        <taxon>Pentapetalae</taxon>
        <taxon>rosids</taxon>
        <taxon>fabids</taxon>
        <taxon>Fabales</taxon>
        <taxon>Fabaceae</taxon>
        <taxon>Papilionoideae</taxon>
        <taxon>50 kb inversion clade</taxon>
        <taxon>genistoids sensu lato</taxon>
        <taxon>core genistoids</taxon>
        <taxon>Genisteae</taxon>
        <taxon>Lupinus</taxon>
    </lineage>
</organism>
<protein>
    <submittedName>
        <fullName evidence="1">Putative glucuronosyltransferase</fullName>
    </submittedName>
</protein>
<dbReference type="InterPro" id="IPR044610">
    <property type="entry name" value="GLCAT14A/B/C"/>
</dbReference>
<dbReference type="EMBL" id="WOCE01000010">
    <property type="protein sequence ID" value="KAE9605340.1"/>
    <property type="molecule type" value="Genomic_DNA"/>
</dbReference>
<proteinExistence type="predicted"/>